<keyword evidence="2" id="KW-1185">Reference proteome</keyword>
<proteinExistence type="predicted"/>
<dbReference type="RefSeq" id="WP_146151259.1">
    <property type="nucleotide sequence ID" value="NZ_PYAW01000002.1"/>
</dbReference>
<evidence type="ECO:0000313" key="2">
    <source>
        <dbReference type="Proteomes" id="UP000240971"/>
    </source>
</evidence>
<organism evidence="1 2">
    <name type="scientific">Chitinophaga niastensis</name>
    <dbReference type="NCBI Taxonomy" id="536980"/>
    <lineage>
        <taxon>Bacteria</taxon>
        <taxon>Pseudomonadati</taxon>
        <taxon>Bacteroidota</taxon>
        <taxon>Chitinophagia</taxon>
        <taxon>Chitinophagales</taxon>
        <taxon>Chitinophagaceae</taxon>
        <taxon>Chitinophaga</taxon>
    </lineage>
</organism>
<accession>A0A2P8HMB9</accession>
<dbReference type="Proteomes" id="UP000240971">
    <property type="component" value="Unassembled WGS sequence"/>
</dbReference>
<dbReference type="EMBL" id="PYAW01000002">
    <property type="protein sequence ID" value="PSL47364.1"/>
    <property type="molecule type" value="Genomic_DNA"/>
</dbReference>
<comment type="caution">
    <text evidence="1">The sequence shown here is derived from an EMBL/GenBank/DDBJ whole genome shotgun (WGS) entry which is preliminary data.</text>
</comment>
<evidence type="ECO:0000313" key="1">
    <source>
        <dbReference type="EMBL" id="PSL47364.1"/>
    </source>
</evidence>
<sequence>MDRFIAYFDILGFKGFIDNNDKPHVDRYFSHIFRESQSALSGGRLIDGPPGVVVPDVAQGRVNCMHISDSIIFWSIDNSEESFIDLVNVCYEFYWRCMQASFPIRGCMILGDIEFAPFTIPAANGATFYNSSMYGKGIIDAYLKGENQDWAGGYVDRSAINAVNPQTVQQLINEGKLILHPVPIKGQAPVEEHAFCIIQSGLNDIAYSNMVRSIENTFHRHLNGNDLHPSVQRKLDNTIVFLDRFRETPAE</sequence>
<gene>
    <name evidence="1" type="ORF">CLV51_102210</name>
</gene>
<dbReference type="AlphaFoldDB" id="A0A2P8HMB9"/>
<dbReference type="OrthoDB" id="8235971at2"/>
<protein>
    <submittedName>
        <fullName evidence="1">Uncharacterized protein</fullName>
    </submittedName>
</protein>
<name>A0A2P8HMB9_CHINA</name>
<reference evidence="1 2" key="1">
    <citation type="submission" date="2018-03" db="EMBL/GenBank/DDBJ databases">
        <title>Genomic Encyclopedia of Archaeal and Bacterial Type Strains, Phase II (KMG-II): from individual species to whole genera.</title>
        <authorList>
            <person name="Goeker M."/>
        </authorList>
    </citation>
    <scope>NUCLEOTIDE SEQUENCE [LARGE SCALE GENOMIC DNA]</scope>
    <source>
        <strain evidence="1 2">DSM 24859</strain>
    </source>
</reference>